<dbReference type="EMBL" id="LGIA01000114">
    <property type="protein sequence ID" value="KOH45514.1"/>
    <property type="molecule type" value="Genomic_DNA"/>
</dbReference>
<comment type="caution">
    <text evidence="1">The sequence shown here is derived from an EMBL/GenBank/DDBJ whole genome shotgun (WGS) entry which is preliminary data.</text>
</comment>
<dbReference type="AlphaFoldDB" id="A0A0L8VAP2"/>
<protein>
    <submittedName>
        <fullName evidence="1">Uncharacterized protein</fullName>
    </submittedName>
</protein>
<dbReference type="RefSeq" id="WP_053181775.1">
    <property type="nucleotide sequence ID" value="NZ_LGIA01000114.1"/>
</dbReference>
<reference evidence="2" key="1">
    <citation type="submission" date="2015-07" db="EMBL/GenBank/DDBJ databases">
        <title>Genome sequencing of Sunxiuqinia dokdonensis strain SK.</title>
        <authorList>
            <person name="Ahn S."/>
            <person name="Kim B.-C."/>
        </authorList>
    </citation>
    <scope>NUCLEOTIDE SEQUENCE [LARGE SCALE GENOMIC DNA]</scope>
    <source>
        <strain evidence="2">SK</strain>
    </source>
</reference>
<sequence>METIKIELKNKNALAILKSLEKANMIKLIHTGKSEKNPLLQLKGSISHDRAIELAHEIENSRNEWKDRTI</sequence>
<gene>
    <name evidence="1" type="ORF">NC99_16700</name>
</gene>
<organism evidence="1 2">
    <name type="scientific">Sunxiuqinia dokdonensis</name>
    <dbReference type="NCBI Taxonomy" id="1409788"/>
    <lineage>
        <taxon>Bacteria</taxon>
        <taxon>Pseudomonadati</taxon>
        <taxon>Bacteroidota</taxon>
        <taxon>Bacteroidia</taxon>
        <taxon>Marinilabiliales</taxon>
        <taxon>Prolixibacteraceae</taxon>
        <taxon>Sunxiuqinia</taxon>
    </lineage>
</organism>
<dbReference type="Proteomes" id="UP000036958">
    <property type="component" value="Unassembled WGS sequence"/>
</dbReference>
<evidence type="ECO:0000313" key="2">
    <source>
        <dbReference type="Proteomes" id="UP000036958"/>
    </source>
</evidence>
<evidence type="ECO:0000313" key="1">
    <source>
        <dbReference type="EMBL" id="KOH45514.1"/>
    </source>
</evidence>
<proteinExistence type="predicted"/>
<accession>A0A0L8VAP2</accession>
<keyword evidence="2" id="KW-1185">Reference proteome</keyword>
<name>A0A0L8VAP2_9BACT</name>